<dbReference type="AlphaFoldDB" id="A5DW51"/>
<comment type="subcellular location">
    <subcellularLocation>
        <location evidence="1">Cytoplasm</location>
    </subcellularLocation>
</comment>
<evidence type="ECO:0008006" key="6">
    <source>
        <dbReference type="Google" id="ProtNLM"/>
    </source>
</evidence>
<keyword evidence="5" id="KW-1185">Reference proteome</keyword>
<dbReference type="GO" id="GO:0005094">
    <property type="term" value="F:Rho GDP-dissociation inhibitor activity"/>
    <property type="evidence" value="ECO:0007669"/>
    <property type="project" value="InterPro"/>
</dbReference>
<protein>
    <recommendedName>
        <fullName evidence="6">Rho GDP-dissociation inhibitor</fullName>
    </recommendedName>
</protein>
<dbReference type="InterPro" id="IPR024792">
    <property type="entry name" value="RhoGDI_dom_sf"/>
</dbReference>
<dbReference type="Proteomes" id="UP000001996">
    <property type="component" value="Unassembled WGS sequence"/>
</dbReference>
<accession>A5DW51</accession>
<dbReference type="SUPFAM" id="SSF81296">
    <property type="entry name" value="E set domains"/>
    <property type="match status" value="1"/>
</dbReference>
<dbReference type="InterPro" id="IPR014756">
    <property type="entry name" value="Ig_E-set"/>
</dbReference>
<keyword evidence="3" id="KW-0963">Cytoplasm</keyword>
<dbReference type="KEGG" id="lel:PVL30_001561"/>
<dbReference type="PANTHER" id="PTHR10980:SF3">
    <property type="entry name" value="LD16419P"/>
    <property type="match status" value="1"/>
</dbReference>
<dbReference type="GO" id="GO:0016020">
    <property type="term" value="C:membrane"/>
    <property type="evidence" value="ECO:0007669"/>
    <property type="project" value="TreeGrafter"/>
</dbReference>
<name>A5DW51_LODEL</name>
<evidence type="ECO:0000313" key="4">
    <source>
        <dbReference type="EMBL" id="EDK43409.1"/>
    </source>
</evidence>
<gene>
    <name evidence="4" type="ORF">LELG_01587</name>
</gene>
<dbReference type="Pfam" id="PF02115">
    <property type="entry name" value="Rho_GDI"/>
    <property type="match status" value="1"/>
</dbReference>
<dbReference type="GeneID" id="5234521"/>
<evidence type="ECO:0000313" key="5">
    <source>
        <dbReference type="Proteomes" id="UP000001996"/>
    </source>
</evidence>
<dbReference type="InParanoid" id="A5DW51"/>
<dbReference type="PANTHER" id="PTHR10980">
    <property type="entry name" value="RHO GDP-DISSOCIATION INHIBITOR"/>
    <property type="match status" value="1"/>
</dbReference>
<dbReference type="VEuPathDB" id="FungiDB:LELG_01587"/>
<dbReference type="STRING" id="379508.A5DW51"/>
<organism evidence="4 5">
    <name type="scientific">Lodderomyces elongisporus (strain ATCC 11503 / CBS 2605 / JCM 1781 / NBRC 1676 / NRRL YB-4239)</name>
    <name type="common">Yeast</name>
    <name type="synonym">Saccharomyces elongisporus</name>
    <dbReference type="NCBI Taxonomy" id="379508"/>
    <lineage>
        <taxon>Eukaryota</taxon>
        <taxon>Fungi</taxon>
        <taxon>Dikarya</taxon>
        <taxon>Ascomycota</taxon>
        <taxon>Saccharomycotina</taxon>
        <taxon>Pichiomycetes</taxon>
        <taxon>Debaryomycetaceae</taxon>
        <taxon>Candida/Lodderomyces clade</taxon>
        <taxon>Lodderomyces</taxon>
    </lineage>
</organism>
<comment type="similarity">
    <text evidence="2">Belongs to the Rho GDI family.</text>
</comment>
<evidence type="ECO:0000256" key="1">
    <source>
        <dbReference type="ARBA" id="ARBA00004496"/>
    </source>
</evidence>
<dbReference type="eggNOG" id="KOG3205">
    <property type="taxonomic scope" value="Eukaryota"/>
</dbReference>
<dbReference type="GO" id="GO:0005829">
    <property type="term" value="C:cytosol"/>
    <property type="evidence" value="ECO:0007669"/>
    <property type="project" value="TreeGrafter"/>
</dbReference>
<sequence>MANSMKAARKTKEEIIADFENDLIRLESMTIKVDGHDEVLAFSRDMHPMPQRLHFILPEYSVYHLTIRYYVKQRPLKNLTYHQTVKKSGIVVDSRDLNMVQDARHGEYFEHTFIPGGVPGGAFLRSEYPAKSTIKENGEKIWSYKWTLEITKKVNKPTIGGFD</sequence>
<evidence type="ECO:0000256" key="3">
    <source>
        <dbReference type="ARBA" id="ARBA00022490"/>
    </source>
</evidence>
<dbReference type="OMA" id="IWSYKWT"/>
<proteinExistence type="inferred from homology"/>
<dbReference type="Gene3D" id="2.70.50.30">
    <property type="entry name" value="Coagulation Factor XIII, subunit A, domain 1"/>
    <property type="match status" value="1"/>
</dbReference>
<dbReference type="OrthoDB" id="4005750at2759"/>
<dbReference type="HOGENOM" id="CLU_138077_0_0_1"/>
<reference evidence="4 5" key="1">
    <citation type="journal article" date="2009" name="Nature">
        <title>Evolution of pathogenicity and sexual reproduction in eight Candida genomes.</title>
        <authorList>
            <person name="Butler G."/>
            <person name="Rasmussen M.D."/>
            <person name="Lin M.F."/>
            <person name="Santos M.A."/>
            <person name="Sakthikumar S."/>
            <person name="Munro C.A."/>
            <person name="Rheinbay E."/>
            <person name="Grabherr M."/>
            <person name="Forche A."/>
            <person name="Reedy J.L."/>
            <person name="Agrafioti I."/>
            <person name="Arnaud M.B."/>
            <person name="Bates S."/>
            <person name="Brown A.J."/>
            <person name="Brunke S."/>
            <person name="Costanzo M.C."/>
            <person name="Fitzpatrick D.A."/>
            <person name="de Groot P.W."/>
            <person name="Harris D."/>
            <person name="Hoyer L.L."/>
            <person name="Hube B."/>
            <person name="Klis F.M."/>
            <person name="Kodira C."/>
            <person name="Lennard N."/>
            <person name="Logue M.E."/>
            <person name="Martin R."/>
            <person name="Neiman A.M."/>
            <person name="Nikolaou E."/>
            <person name="Quail M.A."/>
            <person name="Quinn J."/>
            <person name="Santos M.C."/>
            <person name="Schmitzberger F.F."/>
            <person name="Sherlock G."/>
            <person name="Shah P."/>
            <person name="Silverstein K.A."/>
            <person name="Skrzypek M.S."/>
            <person name="Soll D."/>
            <person name="Staggs R."/>
            <person name="Stansfield I."/>
            <person name="Stumpf M.P."/>
            <person name="Sudbery P.E."/>
            <person name="Srikantha T."/>
            <person name="Zeng Q."/>
            <person name="Berman J."/>
            <person name="Berriman M."/>
            <person name="Heitman J."/>
            <person name="Gow N.A."/>
            <person name="Lorenz M.C."/>
            <person name="Birren B.W."/>
            <person name="Kellis M."/>
            <person name="Cuomo C.A."/>
        </authorList>
    </citation>
    <scope>NUCLEOTIDE SEQUENCE [LARGE SCALE GENOMIC DNA]</scope>
    <source>
        <strain evidence="5">ATCC 11503 / BCRC 21390 / CBS 2605 / JCM 1781 / NBRC 1676 / NRRL YB-4239</strain>
    </source>
</reference>
<dbReference type="EMBL" id="CH981525">
    <property type="protein sequence ID" value="EDK43409.1"/>
    <property type="molecule type" value="Genomic_DNA"/>
</dbReference>
<dbReference type="GO" id="GO:0007266">
    <property type="term" value="P:Rho protein signal transduction"/>
    <property type="evidence" value="ECO:0007669"/>
    <property type="project" value="InterPro"/>
</dbReference>
<evidence type="ECO:0000256" key="2">
    <source>
        <dbReference type="ARBA" id="ARBA00009758"/>
    </source>
</evidence>
<dbReference type="InterPro" id="IPR000406">
    <property type="entry name" value="Rho_GDI"/>
</dbReference>